<sequence>MKLLNPLFRVVFFFCSLLLTSQSLAEVVCPKSIAIIGDSILAEQNLETLQSVYSDLGCDILIERLPGRRGIASFNNHTVDGEMYRLAIAEPRYTRNFVRSEIPLFQHSGSLWLHPNHTLRDSLPTGYTLGIVWHEKYMERRRGKLFKTVEDVYEAYNKGEIGSFVSSDFSVLHNVSEGKFIIAPDQGESIMRAPLYHYLGAEFSPFMKLFSDYLRKNTPFSLSESKVFKDIIN</sequence>
<reference evidence="3" key="1">
    <citation type="journal article" date="2019" name="Int. J. Syst. Evol. Microbiol.">
        <title>The Global Catalogue of Microorganisms (GCM) 10K type strain sequencing project: providing services to taxonomists for standard genome sequencing and annotation.</title>
        <authorList>
            <consortium name="The Broad Institute Genomics Platform"/>
            <consortium name="The Broad Institute Genome Sequencing Center for Infectious Disease"/>
            <person name="Wu L."/>
            <person name="Ma J."/>
        </authorList>
    </citation>
    <scope>NUCLEOTIDE SEQUENCE [LARGE SCALE GENOMIC DNA]</scope>
    <source>
        <strain evidence="3">CGMCC 4.7192</strain>
    </source>
</reference>
<organism evidence="2 3">
    <name type="scientific">Kiloniella antarctica</name>
    <dbReference type="NCBI Taxonomy" id="1550907"/>
    <lineage>
        <taxon>Bacteria</taxon>
        <taxon>Pseudomonadati</taxon>
        <taxon>Pseudomonadota</taxon>
        <taxon>Alphaproteobacteria</taxon>
        <taxon>Rhodospirillales</taxon>
        <taxon>Kiloniellaceae</taxon>
        <taxon>Kiloniella</taxon>
    </lineage>
</organism>
<protein>
    <recommendedName>
        <fullName evidence="4">Solute-binding protein family 3/N-terminal domain-containing protein</fullName>
    </recommendedName>
</protein>
<proteinExistence type="predicted"/>
<evidence type="ECO:0000256" key="1">
    <source>
        <dbReference type="SAM" id="SignalP"/>
    </source>
</evidence>
<name>A0ABW5BNH4_9PROT</name>
<evidence type="ECO:0000313" key="3">
    <source>
        <dbReference type="Proteomes" id="UP001597294"/>
    </source>
</evidence>
<evidence type="ECO:0000313" key="2">
    <source>
        <dbReference type="EMBL" id="MFD2207718.1"/>
    </source>
</evidence>
<feature type="signal peptide" evidence="1">
    <location>
        <begin position="1"/>
        <end position="25"/>
    </location>
</feature>
<keyword evidence="3" id="KW-1185">Reference proteome</keyword>
<accession>A0ABW5BNH4</accession>
<feature type="chain" id="PRO_5045929878" description="Solute-binding protein family 3/N-terminal domain-containing protein" evidence="1">
    <location>
        <begin position="26"/>
        <end position="233"/>
    </location>
</feature>
<dbReference type="Proteomes" id="UP001597294">
    <property type="component" value="Unassembled WGS sequence"/>
</dbReference>
<keyword evidence="1" id="KW-0732">Signal</keyword>
<gene>
    <name evidence="2" type="ORF">ACFSKO_19050</name>
</gene>
<dbReference type="EMBL" id="JBHUII010000013">
    <property type="protein sequence ID" value="MFD2207718.1"/>
    <property type="molecule type" value="Genomic_DNA"/>
</dbReference>
<dbReference type="RefSeq" id="WP_380254645.1">
    <property type="nucleotide sequence ID" value="NZ_JBHUII010000013.1"/>
</dbReference>
<comment type="caution">
    <text evidence="2">The sequence shown here is derived from an EMBL/GenBank/DDBJ whole genome shotgun (WGS) entry which is preliminary data.</text>
</comment>
<evidence type="ECO:0008006" key="4">
    <source>
        <dbReference type="Google" id="ProtNLM"/>
    </source>
</evidence>